<dbReference type="EMBL" id="JYFC01000001">
    <property type="protein sequence ID" value="KJC65721.1"/>
    <property type="molecule type" value="Genomic_DNA"/>
</dbReference>
<reference evidence="1 2" key="1">
    <citation type="journal article" date="2001" name="Int. J. Syst. Evol. Microbiol.">
        <title>Agreia bicolorata gen. nov., sp. nov., to accommodate actinobacteria isolated from narrow reed grass infected by the nematode Heteroanguina graminophila.</title>
        <authorList>
            <person name="Evtushenko L.I."/>
            <person name="Dorofeeva L.V."/>
            <person name="Dobrovolskaya T.G."/>
            <person name="Streshinskaya G.M."/>
            <person name="Subbotin S.A."/>
            <person name="Tiedje J.M."/>
        </authorList>
    </citation>
    <scope>NUCLEOTIDE SEQUENCE [LARGE SCALE GENOMIC DNA]</scope>
    <source>
        <strain evidence="1 2">VKM Ac-1804</strain>
    </source>
</reference>
<comment type="caution">
    <text evidence="1">The sequence shown here is derived from an EMBL/GenBank/DDBJ whole genome shotgun (WGS) entry which is preliminary data.</text>
</comment>
<proteinExistence type="predicted"/>
<gene>
    <name evidence="1" type="ORF">TZ00_02775</name>
</gene>
<evidence type="ECO:0000313" key="1">
    <source>
        <dbReference type="EMBL" id="KJC65721.1"/>
    </source>
</evidence>
<organism evidence="1 2">
    <name type="scientific">Agreia bicolorata</name>
    <dbReference type="NCBI Taxonomy" id="110935"/>
    <lineage>
        <taxon>Bacteria</taxon>
        <taxon>Bacillati</taxon>
        <taxon>Actinomycetota</taxon>
        <taxon>Actinomycetes</taxon>
        <taxon>Micrococcales</taxon>
        <taxon>Microbacteriaceae</taxon>
        <taxon>Agreia</taxon>
    </lineage>
</organism>
<accession>A0ABR5CJI2</accession>
<dbReference type="Proteomes" id="UP000032503">
    <property type="component" value="Unassembled WGS sequence"/>
</dbReference>
<keyword evidence="2" id="KW-1185">Reference proteome</keyword>
<protein>
    <submittedName>
        <fullName evidence="1">Uncharacterized protein</fullName>
    </submittedName>
</protein>
<evidence type="ECO:0000313" key="2">
    <source>
        <dbReference type="Proteomes" id="UP000032503"/>
    </source>
</evidence>
<sequence length="77" mass="8789">MIDLCTQKTVVTLPTFCPHFSENRRDYSLLPVDYICGKSPVFYKCPLTVNLETGFESLWGYWFTHTGGLVNAWTAHA</sequence>
<name>A0ABR5CJI2_9MICO</name>